<keyword evidence="2" id="KW-1133">Transmembrane helix</keyword>
<feature type="region of interest" description="Disordered" evidence="1">
    <location>
        <begin position="225"/>
        <end position="314"/>
    </location>
</feature>
<reference evidence="3 4" key="1">
    <citation type="submission" date="2022-04" db="EMBL/GenBank/DDBJ databases">
        <title>Genome diversity in the genus Frankia.</title>
        <authorList>
            <person name="Carlos-Shanley C."/>
            <person name="Hahn D."/>
        </authorList>
    </citation>
    <scope>NUCLEOTIDE SEQUENCE [LARGE SCALE GENOMIC DNA]</scope>
    <source>
        <strain evidence="3 4">Ag45/Mut15</strain>
    </source>
</reference>
<keyword evidence="4" id="KW-1185">Reference proteome</keyword>
<feature type="compositionally biased region" description="Low complexity" evidence="1">
    <location>
        <begin position="47"/>
        <end position="59"/>
    </location>
</feature>
<sequence length="465" mass="46088">MMIGQDDPYRGGAPDGDGAEPAEPGAGWARRSTPPGQAGGWRPDVSVPPARAASPAASEEAQEIVRGADPRDPARLWSIAGSWPDAGPTFALPPDPTPPGVPTGPPAAAGPIAAASTASTAVGVPMPAGTPMPTGTPAPGPGAEAEAEDPWRAATRYRDLLGTSDVTRARAGRDAHHRRQGSRAQAQRHRAAARDIRARVDGVWGQVAEPLAQYGLTDLDQLRPADPGAAAVEPAGQVRLTKGGASTPGGGSGGRRRAGRPLARAGHGPAVGVQRTRGGQVGPTPTDRTDRRRRGSARAGGAAAGPAGPVDPRTAPRQAYELCLDAMSKAAELRAVSKGAASASAGLMTALASLLSLAVVGLLRVFAHAPGMPCVVGAALVASGLVAAAAGMEVGVKAIARAGMLGAGCAAVAVLATFRLAPTDPVAIAGSLVALAAAARFGLGVGAPTQPQAQAGSRAGASRKG</sequence>
<gene>
    <name evidence="3" type="ORF">MXD59_09395</name>
</gene>
<feature type="transmembrane region" description="Helical" evidence="2">
    <location>
        <begin position="374"/>
        <end position="392"/>
    </location>
</feature>
<evidence type="ECO:0000256" key="2">
    <source>
        <dbReference type="SAM" id="Phobius"/>
    </source>
</evidence>
<keyword evidence="2" id="KW-0812">Transmembrane</keyword>
<evidence type="ECO:0000313" key="3">
    <source>
        <dbReference type="EMBL" id="MCK9875987.1"/>
    </source>
</evidence>
<dbReference type="RefSeq" id="WP_248824355.1">
    <property type="nucleotide sequence ID" value="NZ_JALKFT010000007.1"/>
</dbReference>
<evidence type="ECO:0000313" key="4">
    <source>
        <dbReference type="Proteomes" id="UP001201873"/>
    </source>
</evidence>
<dbReference type="Proteomes" id="UP001201873">
    <property type="component" value="Unassembled WGS sequence"/>
</dbReference>
<protein>
    <submittedName>
        <fullName evidence="3">Uncharacterized protein</fullName>
    </submittedName>
</protein>
<feature type="compositionally biased region" description="Basic residues" evidence="1">
    <location>
        <begin position="175"/>
        <end position="191"/>
    </location>
</feature>
<feature type="transmembrane region" description="Helical" evidence="2">
    <location>
        <begin position="398"/>
        <end position="418"/>
    </location>
</feature>
<feature type="transmembrane region" description="Helical" evidence="2">
    <location>
        <begin position="425"/>
        <end position="443"/>
    </location>
</feature>
<proteinExistence type="predicted"/>
<feature type="compositionally biased region" description="Pro residues" evidence="1">
    <location>
        <begin position="91"/>
        <end position="105"/>
    </location>
</feature>
<feature type="transmembrane region" description="Helical" evidence="2">
    <location>
        <begin position="345"/>
        <end position="367"/>
    </location>
</feature>
<feature type="compositionally biased region" description="Low complexity" evidence="1">
    <location>
        <begin position="106"/>
        <end position="127"/>
    </location>
</feature>
<evidence type="ECO:0000256" key="1">
    <source>
        <dbReference type="SAM" id="MobiDB-lite"/>
    </source>
</evidence>
<feature type="compositionally biased region" description="Pro residues" evidence="1">
    <location>
        <begin position="128"/>
        <end position="140"/>
    </location>
</feature>
<keyword evidence="2" id="KW-0472">Membrane</keyword>
<organism evidence="3 4">
    <name type="scientific">Frankia umida</name>
    <dbReference type="NCBI Taxonomy" id="573489"/>
    <lineage>
        <taxon>Bacteria</taxon>
        <taxon>Bacillati</taxon>
        <taxon>Actinomycetota</taxon>
        <taxon>Actinomycetes</taxon>
        <taxon>Frankiales</taxon>
        <taxon>Frankiaceae</taxon>
        <taxon>Frankia</taxon>
    </lineage>
</organism>
<feature type="compositionally biased region" description="Low complexity" evidence="1">
    <location>
        <begin position="260"/>
        <end position="286"/>
    </location>
</feature>
<name>A0ABT0JWR4_9ACTN</name>
<dbReference type="EMBL" id="JALKFT010000007">
    <property type="protein sequence ID" value="MCK9875987.1"/>
    <property type="molecule type" value="Genomic_DNA"/>
</dbReference>
<accession>A0ABT0JWR4</accession>
<feature type="region of interest" description="Disordered" evidence="1">
    <location>
        <begin position="1"/>
        <end position="193"/>
    </location>
</feature>
<comment type="caution">
    <text evidence="3">The sequence shown here is derived from an EMBL/GenBank/DDBJ whole genome shotgun (WGS) entry which is preliminary data.</text>
</comment>
<feature type="compositionally biased region" description="Low complexity" evidence="1">
    <location>
        <begin position="297"/>
        <end position="313"/>
    </location>
</feature>